<dbReference type="SUPFAM" id="SSF100950">
    <property type="entry name" value="NagB/RpiA/CoA transferase-like"/>
    <property type="match status" value="1"/>
</dbReference>
<comment type="similarity">
    <text evidence="2 9">Belongs to the eIF-2B alpha/beta/delta subunits family.</text>
</comment>
<evidence type="ECO:0000256" key="8">
    <source>
        <dbReference type="ARBA" id="ARBA00046432"/>
    </source>
</evidence>
<evidence type="ECO:0000256" key="9">
    <source>
        <dbReference type="RuleBase" id="RU003814"/>
    </source>
</evidence>
<keyword evidence="3" id="KW-0963">Cytoplasm</keyword>
<comment type="subcellular location">
    <subcellularLocation>
        <location evidence="1">Cytoplasm</location>
        <location evidence="1">Cytosol</location>
    </subcellularLocation>
</comment>
<evidence type="ECO:0000256" key="5">
    <source>
        <dbReference type="ARBA" id="ARBA00022917"/>
    </source>
</evidence>
<evidence type="ECO:0000256" key="7">
    <source>
        <dbReference type="ARBA" id="ARBA00044356"/>
    </source>
</evidence>
<name>A0ABQ8UJR7_9EUKA</name>
<evidence type="ECO:0000256" key="2">
    <source>
        <dbReference type="ARBA" id="ARBA00007251"/>
    </source>
</evidence>
<dbReference type="GO" id="GO:0003743">
    <property type="term" value="F:translation initiation factor activity"/>
    <property type="evidence" value="ECO:0007669"/>
    <property type="project" value="UniProtKB-KW"/>
</dbReference>
<evidence type="ECO:0000256" key="3">
    <source>
        <dbReference type="ARBA" id="ARBA00022490"/>
    </source>
</evidence>
<evidence type="ECO:0000313" key="11">
    <source>
        <dbReference type="Proteomes" id="UP001141327"/>
    </source>
</evidence>
<proteinExistence type="inferred from homology"/>
<dbReference type="EMBL" id="JAPMOS010000019">
    <property type="protein sequence ID" value="KAJ4459474.1"/>
    <property type="molecule type" value="Genomic_DNA"/>
</dbReference>
<dbReference type="InterPro" id="IPR042529">
    <property type="entry name" value="IF_2B-like_C"/>
</dbReference>
<keyword evidence="11" id="KW-1185">Reference proteome</keyword>
<dbReference type="Gene3D" id="3.40.50.10470">
    <property type="entry name" value="Translation initiation factor eif-2b, domain 2"/>
    <property type="match status" value="1"/>
</dbReference>
<dbReference type="PANTHER" id="PTHR10233:SF14">
    <property type="entry name" value="TRANSLATION INITIATION FACTOR EIF-2B SUBUNIT DELTA"/>
    <property type="match status" value="1"/>
</dbReference>
<sequence>MMAEAGPADPQVHRAVLEVGLKMNRGLIGGGSARMAAMLEALKKMVQDYVPPPKATLARDLPDQITRQCAFFAQARPLSLPMQDGVTWLEKLVANIDPALSEEAAKAKVVEAIDRFITRRIRQASDLIVTDGVRRIHNGDVVLTHGSSRTIARIFQRAWEEGTRFRVVVVESHPHHEGRALLRDLPRTLPVTYCLVGGLSYVMKEVTKVLIGVQTMLSNGYAIARVGTSLVTMAASVDKKPVIVCCESYKFTEHVKIDSFCFNEKECSNPLFISRLSALHHLIRSSMAEAPLALPPHLQVLNLQYDVVPMQFIDMVITEVGVVPPTSVPVVIREYRRELEDR</sequence>
<keyword evidence="5" id="KW-0648">Protein biosynthesis</keyword>
<organism evidence="10 11">
    <name type="scientific">Paratrimastix pyriformis</name>
    <dbReference type="NCBI Taxonomy" id="342808"/>
    <lineage>
        <taxon>Eukaryota</taxon>
        <taxon>Metamonada</taxon>
        <taxon>Preaxostyla</taxon>
        <taxon>Paratrimastigidae</taxon>
        <taxon>Paratrimastix</taxon>
    </lineage>
</organism>
<evidence type="ECO:0000313" key="10">
    <source>
        <dbReference type="EMBL" id="KAJ4459474.1"/>
    </source>
</evidence>
<keyword evidence="4 10" id="KW-0396">Initiation factor</keyword>
<dbReference type="PANTHER" id="PTHR10233">
    <property type="entry name" value="TRANSLATION INITIATION FACTOR EIF-2B"/>
    <property type="match status" value="1"/>
</dbReference>
<dbReference type="InterPro" id="IPR037171">
    <property type="entry name" value="NagB/RpiA_transferase-like"/>
</dbReference>
<evidence type="ECO:0000256" key="6">
    <source>
        <dbReference type="ARBA" id="ARBA00044147"/>
    </source>
</evidence>
<gene>
    <name evidence="10" type="ORF">PAPYR_4523</name>
</gene>
<evidence type="ECO:0000256" key="1">
    <source>
        <dbReference type="ARBA" id="ARBA00004514"/>
    </source>
</evidence>
<accession>A0ABQ8UJR7</accession>
<comment type="subunit">
    <text evidence="8">Component of the translation initiation factor 2B (eIF2B) complex which is a heterodecamer of two sets of five different subunits: alpha, beta, gamma, delta and epsilon. Subunits alpha, beta and delta comprise a regulatory subcomplex and subunits epsilon and gamma comprise a catalytic subcomplex. Within the complex, the hexameric regulatory complex resides at the center, with the two heterodimeric catalytic subcomplexes bound on opposite sides.</text>
</comment>
<dbReference type="InterPro" id="IPR000649">
    <property type="entry name" value="IF-2B-related"/>
</dbReference>
<evidence type="ECO:0000256" key="4">
    <source>
        <dbReference type="ARBA" id="ARBA00022540"/>
    </source>
</evidence>
<dbReference type="Pfam" id="PF01008">
    <property type="entry name" value="IF-2B"/>
    <property type="match status" value="1"/>
</dbReference>
<reference evidence="10" key="1">
    <citation type="journal article" date="2022" name="bioRxiv">
        <title>Genomics of Preaxostyla Flagellates Illuminates Evolutionary Transitions and the Path Towards Mitochondrial Loss.</title>
        <authorList>
            <person name="Novak L.V.F."/>
            <person name="Treitli S.C."/>
            <person name="Pyrih J."/>
            <person name="Halakuc P."/>
            <person name="Pipaliya S.V."/>
            <person name="Vacek V."/>
            <person name="Brzon O."/>
            <person name="Soukal P."/>
            <person name="Eme L."/>
            <person name="Dacks J.B."/>
            <person name="Karnkowska A."/>
            <person name="Elias M."/>
            <person name="Hampl V."/>
        </authorList>
    </citation>
    <scope>NUCLEOTIDE SEQUENCE</scope>
    <source>
        <strain evidence="10">RCP-MX</strain>
    </source>
</reference>
<comment type="caution">
    <text evidence="10">The sequence shown here is derived from an EMBL/GenBank/DDBJ whole genome shotgun (WGS) entry which is preliminary data.</text>
</comment>
<protein>
    <recommendedName>
        <fullName evidence="6">Translation initiation factor eIF2B subunit delta</fullName>
    </recommendedName>
    <alternativeName>
        <fullName evidence="7">eIF2B GDP-GTP exchange factor subunit delta</fullName>
    </alternativeName>
</protein>
<dbReference type="Proteomes" id="UP001141327">
    <property type="component" value="Unassembled WGS sequence"/>
</dbReference>